<evidence type="ECO:0000313" key="9">
    <source>
        <dbReference type="EMBL" id="CAG8543353.1"/>
    </source>
</evidence>
<dbReference type="PANTHER" id="PTHR22846">
    <property type="entry name" value="WD40 REPEAT PROTEIN"/>
    <property type="match status" value="1"/>
</dbReference>
<keyword evidence="10" id="KW-1185">Reference proteome</keyword>
<dbReference type="Pfam" id="PF00400">
    <property type="entry name" value="WD40"/>
    <property type="match status" value="5"/>
</dbReference>
<dbReference type="Pfam" id="PF08513">
    <property type="entry name" value="LisH"/>
    <property type="match status" value="1"/>
</dbReference>
<feature type="repeat" description="WD" evidence="7">
    <location>
        <begin position="310"/>
        <end position="351"/>
    </location>
</feature>
<dbReference type="PROSITE" id="PS50896">
    <property type="entry name" value="LISH"/>
    <property type="match status" value="1"/>
</dbReference>
<sequence>MSFTSEEVNYLIYRYLKDFVFTIGVRICSLTLNPYSAVLRFLLSKGFHHTTFTFQQESRADALDVQNGDVQPGALINLIQKGLLYMDIETHMNPDGTSSECTVPFTLIGSHKCDKTAKKHKREETPSPSNKRERREERRSQKDPTDRDRRSKDIEYYPDQQLKDNDDMDVDRAPLTEISPIYASGNNQPSPPEPNGKDVPPSVIPSEDVITLDGHEREVFACSWNSSTPAILASGGHDATTRIWKIPQSKNSPYEEPIVLKAVFNGENSEPGSQKVVVMDWSVQAGLLAIAYADGTARIYTSSGDLRAVLEQHNKSILAIKWNNKGSYIATASMDKTAIVWDPNTANKRQAFDIHQDVVMDIDWLDDMTFATCSRDHKICICQIGVPCPIKTFMHDNVVHSVAWDLSNRFLASCSDDCTAKIWSMTKDEPIHSFTHPTRVYVVQWCPIGKATRQQPTRFIATTCADAVVRIWDVIKGELRHELSHSAVSESIAFSSDGKYLATASLNPTLCIWSVKSGKLCRTYKTDAQAIFDVCWISIPNGDKYRLAAALSNGSVLIVDVRL</sequence>
<dbReference type="GO" id="GO:0034967">
    <property type="term" value="C:Set3 complex"/>
    <property type="evidence" value="ECO:0007669"/>
    <property type="project" value="TreeGrafter"/>
</dbReference>
<dbReference type="SUPFAM" id="SSF50998">
    <property type="entry name" value="Quinoprotein alcohol dehydrogenase-like"/>
    <property type="match status" value="1"/>
</dbReference>
<dbReference type="SUPFAM" id="SSF50978">
    <property type="entry name" value="WD40 repeat-like"/>
    <property type="match status" value="1"/>
</dbReference>
<evidence type="ECO:0000256" key="4">
    <source>
        <dbReference type="ARBA" id="ARBA00023015"/>
    </source>
</evidence>
<name>A0A9N9FKH8_9GLOM</name>
<gene>
    <name evidence="9" type="ORF">POCULU_LOCUS4649</name>
</gene>
<dbReference type="InterPro" id="IPR006594">
    <property type="entry name" value="LisH"/>
</dbReference>
<feature type="compositionally biased region" description="Basic and acidic residues" evidence="8">
    <location>
        <begin position="114"/>
        <end position="174"/>
    </location>
</feature>
<dbReference type="Gene3D" id="1.20.960.30">
    <property type="match status" value="1"/>
</dbReference>
<keyword evidence="3" id="KW-0677">Repeat</keyword>
<dbReference type="Proteomes" id="UP000789572">
    <property type="component" value="Unassembled WGS sequence"/>
</dbReference>
<dbReference type="SMART" id="SM00320">
    <property type="entry name" value="WD40"/>
    <property type="match status" value="8"/>
</dbReference>
<accession>A0A9N9FKH8</accession>
<dbReference type="PRINTS" id="PR00320">
    <property type="entry name" value="GPROTEINBRPT"/>
</dbReference>
<comment type="subcellular location">
    <subcellularLocation>
        <location evidence="1">Nucleus</location>
    </subcellularLocation>
</comment>
<dbReference type="InterPro" id="IPR020472">
    <property type="entry name" value="WD40_PAC1"/>
</dbReference>
<dbReference type="CDD" id="cd00200">
    <property type="entry name" value="WD40"/>
    <property type="match status" value="1"/>
</dbReference>
<reference evidence="9" key="1">
    <citation type="submission" date="2021-06" db="EMBL/GenBank/DDBJ databases">
        <authorList>
            <person name="Kallberg Y."/>
            <person name="Tangrot J."/>
            <person name="Rosling A."/>
        </authorList>
    </citation>
    <scope>NUCLEOTIDE SEQUENCE</scope>
    <source>
        <strain evidence="9">IA702</strain>
    </source>
</reference>
<protein>
    <submittedName>
        <fullName evidence="9">1090_t:CDS:1</fullName>
    </submittedName>
</protein>
<evidence type="ECO:0000256" key="3">
    <source>
        <dbReference type="ARBA" id="ARBA00022737"/>
    </source>
</evidence>
<evidence type="ECO:0000256" key="2">
    <source>
        <dbReference type="ARBA" id="ARBA00022574"/>
    </source>
</evidence>
<dbReference type="InterPro" id="IPR001680">
    <property type="entry name" value="WD40_rpt"/>
</dbReference>
<dbReference type="Gene3D" id="2.130.10.10">
    <property type="entry name" value="YVTN repeat-like/Quinoprotein amine dehydrogenase"/>
    <property type="match status" value="1"/>
</dbReference>
<dbReference type="GO" id="GO:0003714">
    <property type="term" value="F:transcription corepressor activity"/>
    <property type="evidence" value="ECO:0007669"/>
    <property type="project" value="InterPro"/>
</dbReference>
<dbReference type="FunFam" id="2.130.10.10:FF:000218">
    <property type="entry name" value="WD40 repeat-containing protein HOS15"/>
    <property type="match status" value="1"/>
</dbReference>
<evidence type="ECO:0000256" key="5">
    <source>
        <dbReference type="ARBA" id="ARBA00023163"/>
    </source>
</evidence>
<dbReference type="InterPro" id="IPR036322">
    <property type="entry name" value="WD40_repeat_dom_sf"/>
</dbReference>
<dbReference type="InterPro" id="IPR045183">
    <property type="entry name" value="Ebi-like"/>
</dbReference>
<feature type="repeat" description="WD" evidence="7">
    <location>
        <begin position="392"/>
        <end position="433"/>
    </location>
</feature>
<dbReference type="PROSITE" id="PS50082">
    <property type="entry name" value="WD_REPEATS_2"/>
    <property type="match status" value="4"/>
</dbReference>
<evidence type="ECO:0000256" key="8">
    <source>
        <dbReference type="SAM" id="MobiDB-lite"/>
    </source>
</evidence>
<feature type="region of interest" description="Disordered" evidence="8">
    <location>
        <begin position="114"/>
        <end position="201"/>
    </location>
</feature>
<dbReference type="InterPro" id="IPR015943">
    <property type="entry name" value="WD40/YVTN_repeat-like_dom_sf"/>
</dbReference>
<keyword evidence="5" id="KW-0804">Transcription</keyword>
<comment type="caution">
    <text evidence="9">The sequence shown here is derived from an EMBL/GenBank/DDBJ whole genome shotgun (WGS) entry which is preliminary data.</text>
</comment>
<organism evidence="9 10">
    <name type="scientific">Paraglomus occultum</name>
    <dbReference type="NCBI Taxonomy" id="144539"/>
    <lineage>
        <taxon>Eukaryota</taxon>
        <taxon>Fungi</taxon>
        <taxon>Fungi incertae sedis</taxon>
        <taxon>Mucoromycota</taxon>
        <taxon>Glomeromycotina</taxon>
        <taxon>Glomeromycetes</taxon>
        <taxon>Paraglomerales</taxon>
        <taxon>Paraglomeraceae</taxon>
        <taxon>Paraglomus</taxon>
    </lineage>
</organism>
<dbReference type="InterPro" id="IPR011047">
    <property type="entry name" value="Quinoprotein_ADH-like_sf"/>
</dbReference>
<feature type="repeat" description="WD" evidence="7">
    <location>
        <begin position="212"/>
        <end position="254"/>
    </location>
</feature>
<dbReference type="EMBL" id="CAJVPJ010000620">
    <property type="protein sequence ID" value="CAG8543353.1"/>
    <property type="molecule type" value="Genomic_DNA"/>
</dbReference>
<keyword evidence="4" id="KW-0805">Transcription regulation</keyword>
<dbReference type="GO" id="GO:0006357">
    <property type="term" value="P:regulation of transcription by RNA polymerase II"/>
    <property type="evidence" value="ECO:0007669"/>
    <property type="project" value="TreeGrafter"/>
</dbReference>
<evidence type="ECO:0000256" key="7">
    <source>
        <dbReference type="PROSITE-ProRule" id="PRU00221"/>
    </source>
</evidence>
<dbReference type="PROSITE" id="PS50294">
    <property type="entry name" value="WD_REPEATS_REGION"/>
    <property type="match status" value="4"/>
</dbReference>
<dbReference type="PANTHER" id="PTHR22846:SF2">
    <property type="entry name" value="F-BOX-LIKE_WD REPEAT-CONTAINING PROTEIN EBI"/>
    <property type="match status" value="1"/>
</dbReference>
<feature type="repeat" description="WD" evidence="7">
    <location>
        <begin position="482"/>
        <end position="523"/>
    </location>
</feature>
<keyword evidence="2 7" id="KW-0853">WD repeat</keyword>
<keyword evidence="6" id="KW-0539">Nucleus</keyword>
<proteinExistence type="predicted"/>
<dbReference type="AlphaFoldDB" id="A0A9N9FKH8"/>
<dbReference type="OrthoDB" id="1367865at2759"/>
<evidence type="ECO:0000256" key="1">
    <source>
        <dbReference type="ARBA" id="ARBA00004123"/>
    </source>
</evidence>
<evidence type="ECO:0000313" key="10">
    <source>
        <dbReference type="Proteomes" id="UP000789572"/>
    </source>
</evidence>
<evidence type="ECO:0000256" key="6">
    <source>
        <dbReference type="ARBA" id="ARBA00023242"/>
    </source>
</evidence>